<proteinExistence type="inferred from homology"/>
<dbReference type="InterPro" id="IPR013249">
    <property type="entry name" value="RNA_pol_sigma70_r4_t2"/>
</dbReference>
<dbReference type="Gene3D" id="1.10.1740.10">
    <property type="match status" value="1"/>
</dbReference>
<comment type="caution">
    <text evidence="9">The sequence shown here is derived from an EMBL/GenBank/DDBJ whole genome shotgun (WGS) entry which is preliminary data.</text>
</comment>
<dbReference type="PROSITE" id="PS01063">
    <property type="entry name" value="SIGMA70_ECF"/>
    <property type="match status" value="1"/>
</dbReference>
<reference evidence="9 10" key="1">
    <citation type="submission" date="2014-02" db="EMBL/GenBank/DDBJ databases">
        <title>The small core and large imbalanced accessory genome model reveals a collaborative survival strategy of Sorangium cellulosum strains in nature.</title>
        <authorList>
            <person name="Han K."/>
            <person name="Peng R."/>
            <person name="Blom J."/>
            <person name="Li Y.-Z."/>
        </authorList>
    </citation>
    <scope>NUCLEOTIDE SEQUENCE [LARGE SCALE GENOMIC DNA]</scope>
    <source>
        <strain evidence="9 10">So0149</strain>
    </source>
</reference>
<evidence type="ECO:0000259" key="7">
    <source>
        <dbReference type="Pfam" id="PF04542"/>
    </source>
</evidence>
<dbReference type="InterPro" id="IPR014284">
    <property type="entry name" value="RNA_pol_sigma-70_dom"/>
</dbReference>
<name>A0A150SFF9_SORCE</name>
<keyword evidence="5 6" id="KW-0804">Transcription</keyword>
<dbReference type="InterPro" id="IPR013325">
    <property type="entry name" value="RNA_pol_sigma_r2"/>
</dbReference>
<dbReference type="Gene3D" id="1.10.10.10">
    <property type="entry name" value="Winged helix-like DNA-binding domain superfamily/Winged helix DNA-binding domain"/>
    <property type="match status" value="1"/>
</dbReference>
<dbReference type="AlphaFoldDB" id="A0A150SFF9"/>
<dbReference type="PANTHER" id="PTHR43133:SF8">
    <property type="entry name" value="RNA POLYMERASE SIGMA FACTOR HI_1459-RELATED"/>
    <property type="match status" value="1"/>
</dbReference>
<organism evidence="9 10">
    <name type="scientific">Sorangium cellulosum</name>
    <name type="common">Polyangium cellulosum</name>
    <dbReference type="NCBI Taxonomy" id="56"/>
    <lineage>
        <taxon>Bacteria</taxon>
        <taxon>Pseudomonadati</taxon>
        <taxon>Myxococcota</taxon>
        <taxon>Polyangia</taxon>
        <taxon>Polyangiales</taxon>
        <taxon>Polyangiaceae</taxon>
        <taxon>Sorangium</taxon>
    </lineage>
</organism>
<keyword evidence="3 6" id="KW-0731">Sigma factor</keyword>
<dbReference type="PANTHER" id="PTHR43133">
    <property type="entry name" value="RNA POLYMERASE ECF-TYPE SIGMA FACTO"/>
    <property type="match status" value="1"/>
</dbReference>
<dbReference type="GO" id="GO:0016987">
    <property type="term" value="F:sigma factor activity"/>
    <property type="evidence" value="ECO:0007669"/>
    <property type="project" value="UniProtKB-KW"/>
</dbReference>
<evidence type="ECO:0000256" key="2">
    <source>
        <dbReference type="ARBA" id="ARBA00023015"/>
    </source>
</evidence>
<dbReference type="Pfam" id="PF04542">
    <property type="entry name" value="Sigma70_r2"/>
    <property type="match status" value="1"/>
</dbReference>
<dbReference type="NCBIfam" id="TIGR02937">
    <property type="entry name" value="sigma70-ECF"/>
    <property type="match status" value="1"/>
</dbReference>
<protein>
    <recommendedName>
        <fullName evidence="6">RNA polymerase sigma factor</fullName>
    </recommendedName>
</protein>
<dbReference type="InterPro" id="IPR039425">
    <property type="entry name" value="RNA_pol_sigma-70-like"/>
</dbReference>
<evidence type="ECO:0000259" key="8">
    <source>
        <dbReference type="Pfam" id="PF08281"/>
    </source>
</evidence>
<dbReference type="GO" id="GO:0003677">
    <property type="term" value="F:DNA binding"/>
    <property type="evidence" value="ECO:0007669"/>
    <property type="project" value="UniProtKB-KW"/>
</dbReference>
<dbReference type="Proteomes" id="UP000075515">
    <property type="component" value="Unassembled WGS sequence"/>
</dbReference>
<dbReference type="InterPro" id="IPR007627">
    <property type="entry name" value="RNA_pol_sigma70_r2"/>
</dbReference>
<feature type="domain" description="RNA polymerase sigma factor 70 region 4 type 2" evidence="8">
    <location>
        <begin position="142"/>
        <end position="190"/>
    </location>
</feature>
<dbReference type="GO" id="GO:0006352">
    <property type="term" value="P:DNA-templated transcription initiation"/>
    <property type="evidence" value="ECO:0007669"/>
    <property type="project" value="InterPro"/>
</dbReference>
<evidence type="ECO:0000256" key="5">
    <source>
        <dbReference type="ARBA" id="ARBA00023163"/>
    </source>
</evidence>
<comment type="similarity">
    <text evidence="1 6">Belongs to the sigma-70 factor family. ECF subfamily.</text>
</comment>
<dbReference type="SUPFAM" id="SSF88946">
    <property type="entry name" value="Sigma2 domain of RNA polymerase sigma factors"/>
    <property type="match status" value="1"/>
</dbReference>
<evidence type="ECO:0000313" key="10">
    <source>
        <dbReference type="Proteomes" id="UP000075515"/>
    </source>
</evidence>
<evidence type="ECO:0000256" key="6">
    <source>
        <dbReference type="RuleBase" id="RU000716"/>
    </source>
</evidence>
<dbReference type="EMBL" id="JEMC01001523">
    <property type="protein sequence ID" value="KYF96609.1"/>
    <property type="molecule type" value="Genomic_DNA"/>
</dbReference>
<keyword evidence="2 6" id="KW-0805">Transcription regulation</keyword>
<dbReference type="Pfam" id="PF08281">
    <property type="entry name" value="Sigma70_r4_2"/>
    <property type="match status" value="1"/>
</dbReference>
<dbReference type="InterPro" id="IPR013324">
    <property type="entry name" value="RNA_pol_sigma_r3/r4-like"/>
</dbReference>
<evidence type="ECO:0000256" key="1">
    <source>
        <dbReference type="ARBA" id="ARBA00010641"/>
    </source>
</evidence>
<gene>
    <name evidence="9" type="ORF">BE18_19065</name>
</gene>
<evidence type="ECO:0000256" key="3">
    <source>
        <dbReference type="ARBA" id="ARBA00023082"/>
    </source>
</evidence>
<dbReference type="CDD" id="cd06171">
    <property type="entry name" value="Sigma70_r4"/>
    <property type="match status" value="1"/>
</dbReference>
<evidence type="ECO:0000313" key="9">
    <source>
        <dbReference type="EMBL" id="KYF96609.1"/>
    </source>
</evidence>
<dbReference type="InterPro" id="IPR036388">
    <property type="entry name" value="WH-like_DNA-bd_sf"/>
</dbReference>
<feature type="domain" description="RNA polymerase sigma-70 region 2" evidence="7">
    <location>
        <begin position="48"/>
        <end position="112"/>
    </location>
</feature>
<sequence>MSPRSDAVVRRASVAIAPPEAERGGLDDGALVRALVAGEPWAAAAVWNRHAPKVFRIVARVLGPGADAEDLTQDVFASVFSKVPELRDPDALGSFIVSVTLRMLKWELRRRRVRRILHLSDSAELPEQAVEPVDSEAREALGRLYAILDTLNADDRTVFVLRHMEGMSLPEIAEAAGVSLATVKRRLSRATELVSSRVEHDASLAGYCKKGVARDEP</sequence>
<dbReference type="InterPro" id="IPR000838">
    <property type="entry name" value="RNA_pol_sigma70_ECF_CS"/>
</dbReference>
<accession>A0A150SFF9</accession>
<evidence type="ECO:0000256" key="4">
    <source>
        <dbReference type="ARBA" id="ARBA00023125"/>
    </source>
</evidence>
<keyword evidence="4 6" id="KW-0238">DNA-binding</keyword>
<dbReference type="SUPFAM" id="SSF88659">
    <property type="entry name" value="Sigma3 and sigma4 domains of RNA polymerase sigma factors"/>
    <property type="match status" value="1"/>
</dbReference>